<comment type="caution">
    <text evidence="1">The sequence shown here is derived from an EMBL/GenBank/DDBJ whole genome shotgun (WGS) entry which is preliminary data.</text>
</comment>
<organism evidence="1">
    <name type="scientific">Gallibacterium anatis</name>
    <dbReference type="NCBI Taxonomy" id="750"/>
    <lineage>
        <taxon>Bacteria</taxon>
        <taxon>Pseudomonadati</taxon>
        <taxon>Pseudomonadota</taxon>
        <taxon>Gammaproteobacteria</taxon>
        <taxon>Pasteurellales</taxon>
        <taxon>Pasteurellaceae</taxon>
        <taxon>Gallibacterium</taxon>
    </lineage>
</organism>
<evidence type="ECO:0000313" key="1">
    <source>
        <dbReference type="EMBL" id="MBF4103082.1"/>
    </source>
</evidence>
<gene>
    <name evidence="1" type="ORF">INT80_14175</name>
</gene>
<dbReference type="EMBL" id="JADION010000052">
    <property type="protein sequence ID" value="MBF4103082.1"/>
    <property type="molecule type" value="Genomic_DNA"/>
</dbReference>
<dbReference type="AlphaFoldDB" id="A0A930USC3"/>
<protein>
    <submittedName>
        <fullName evidence="1">Uncharacterized protein</fullName>
    </submittedName>
</protein>
<proteinExistence type="predicted"/>
<reference evidence="1" key="1">
    <citation type="submission" date="2020-11" db="EMBL/GenBank/DDBJ databases">
        <title>Gallibacterium anatis 1637, full genome, WGS.</title>
        <authorList>
            <person name="Laishevtcev A.I."/>
            <person name="Yakimova E.A."/>
            <person name="Petkovich D."/>
            <person name="Stepanova T.V."/>
            <person name="Kalendr R.S."/>
            <person name="Rubalsky E.O."/>
            <person name="Zulkarneev E.R."/>
            <person name="Aleshkin A.V."/>
        </authorList>
    </citation>
    <scope>NUCLEOTIDE SEQUENCE</scope>
    <source>
        <strain evidence="1">1637</strain>
    </source>
</reference>
<sequence length="46" mass="5166">MDANPDKRLIITGLSAAMQKVKPYYWERNGSDYSRNSNCGLAGIEM</sequence>
<name>A0A930USC3_9PAST</name>
<accession>A0A930USC3</accession>